<evidence type="ECO:0000313" key="2">
    <source>
        <dbReference type="Proteomes" id="UP000246222"/>
    </source>
</evidence>
<name>A0A2U8UWG6_9CAUD</name>
<protein>
    <submittedName>
        <fullName evidence="1">Uncharacterized protein</fullName>
    </submittedName>
</protein>
<keyword evidence="2" id="KW-1185">Reference proteome</keyword>
<organism evidence="1 2">
    <name type="scientific">Erwinia phage Faunus</name>
    <dbReference type="NCBI Taxonomy" id="2182346"/>
    <lineage>
        <taxon>Viruses</taxon>
        <taxon>Duplodnaviria</taxon>
        <taxon>Heunggongvirae</taxon>
        <taxon>Uroviricota</taxon>
        <taxon>Caudoviricetes</taxon>
        <taxon>Chaseviridae</taxon>
        <taxon>Cleopatravirinae</taxon>
        <taxon>Faunusvirus</taxon>
        <taxon>Faunusvirus faunus</taxon>
    </lineage>
</organism>
<proteinExistence type="predicted"/>
<dbReference type="GeneID" id="54992635"/>
<dbReference type="Proteomes" id="UP000246222">
    <property type="component" value="Segment"/>
</dbReference>
<dbReference type="RefSeq" id="YP_009802101.1">
    <property type="nucleotide sequence ID" value="NC_047978.1"/>
</dbReference>
<accession>A0A2U8UWG6</accession>
<evidence type="ECO:0000313" key="1">
    <source>
        <dbReference type="EMBL" id="AWN08591.1"/>
    </source>
</evidence>
<reference evidence="1 2" key="1">
    <citation type="submission" date="2018-04" db="EMBL/GenBank/DDBJ databases">
        <title>Phage therapy in agriculture - a green tech approach to combat plant pathogenic bacteria.</title>
        <authorList>
            <person name="Djurhuus A.M."/>
            <person name="Carstens A.B."/>
            <person name="Hansen L.H."/>
        </authorList>
    </citation>
    <scope>NUCLEOTIDE SEQUENCE [LARGE SCALE GENOMIC DNA]</scope>
</reference>
<sequence>MTDKDILKSLLYMSNYGADLKALVAIEMPDGTIVMLQPSRVWLANVIEDELKEMRARENALRGFFDSASLIGKTMKVSLSNNLPKCPYCGGTDIKVLEHITKDNVGKCKRCSAILDLDMLNAKSNGIQIPLH</sequence>
<dbReference type="KEGG" id="vg:54992635"/>
<dbReference type="EMBL" id="MH191398">
    <property type="protein sequence ID" value="AWN08591.1"/>
    <property type="molecule type" value="Genomic_DNA"/>
</dbReference>